<reference evidence="3 4" key="1">
    <citation type="journal article" date="2023" name="Nucleic Acids Res.">
        <title>The hologenome of Daphnia magna reveals possible DNA methylation and microbiome-mediated evolution of the host genome.</title>
        <authorList>
            <person name="Chaturvedi A."/>
            <person name="Li X."/>
            <person name="Dhandapani V."/>
            <person name="Marshall H."/>
            <person name="Kissane S."/>
            <person name="Cuenca-Cambronero M."/>
            <person name="Asole G."/>
            <person name="Calvet F."/>
            <person name="Ruiz-Romero M."/>
            <person name="Marangio P."/>
            <person name="Guigo R."/>
            <person name="Rago D."/>
            <person name="Mirbahai L."/>
            <person name="Eastwood N."/>
            <person name="Colbourne J.K."/>
            <person name="Zhou J."/>
            <person name="Mallon E."/>
            <person name="Orsini L."/>
        </authorList>
    </citation>
    <scope>NUCLEOTIDE SEQUENCE [LARGE SCALE GENOMIC DNA]</scope>
    <source>
        <strain evidence="3">LRV0_1</strain>
    </source>
</reference>
<protein>
    <recommendedName>
        <fullName evidence="2">Reverse transcriptase zinc-binding domain-containing protein</fullName>
    </recommendedName>
</protein>
<sequence>MKDVRRACEIILEFCAWTNARINKGKTKLLGLGIWTLHKIQRPVVTQCAAASAGVPEVKSSIPHRGNLKQSYSKTHVLPCNKTKALLLQQKCNKFLWAQRREHPPLNVLIRPRLQGGLGVTLLFPFFLSLFTRQIFKSLIHPEAIERTATVYWLGPHLKNLLPQITQPRFNATHSSHPYFTTSLSTITDLLKAGIFTSSTVSNHRATYNHLIANIGQPGRTEIAKPDLDWGSIWRWVAKIKGKNAELVWDFNHNQLPTKMRLNSLNLSNNDQCPLCNAGQETDDHLMLLCKEKVDISLWLRIQLTKLGCLKPLKSAINGDVGNGPNKKKILALIQSYIITVWTCRSQKFTPAIKEDIVQPVTELTLRGPPKSYSIKRNGSRVRLPVRVVGCWERDIFPTHSPPEPVVHGSPCSTGSAAATGGVASSGSNSGSGVAGISTSSG</sequence>
<evidence type="ECO:0000313" key="4">
    <source>
        <dbReference type="Proteomes" id="UP001234178"/>
    </source>
</evidence>
<dbReference type="Proteomes" id="UP001234178">
    <property type="component" value="Unassembled WGS sequence"/>
</dbReference>
<keyword evidence="4" id="KW-1185">Reference proteome</keyword>
<accession>A0ABR0B118</accession>
<name>A0ABR0B118_9CRUS</name>
<feature type="compositionally biased region" description="Low complexity" evidence="1">
    <location>
        <begin position="413"/>
        <end position="436"/>
    </location>
</feature>
<dbReference type="Pfam" id="PF13966">
    <property type="entry name" value="zf-RVT"/>
    <property type="match status" value="1"/>
</dbReference>
<evidence type="ECO:0000259" key="2">
    <source>
        <dbReference type="Pfam" id="PF13966"/>
    </source>
</evidence>
<evidence type="ECO:0000313" key="3">
    <source>
        <dbReference type="EMBL" id="KAK4031074.1"/>
    </source>
</evidence>
<feature type="domain" description="Reverse transcriptase zinc-binding" evidence="2">
    <location>
        <begin position="234"/>
        <end position="292"/>
    </location>
</feature>
<dbReference type="EMBL" id="JAOYFB010000039">
    <property type="protein sequence ID" value="KAK4031074.1"/>
    <property type="molecule type" value="Genomic_DNA"/>
</dbReference>
<proteinExistence type="predicted"/>
<feature type="region of interest" description="Disordered" evidence="1">
    <location>
        <begin position="400"/>
        <end position="442"/>
    </location>
</feature>
<dbReference type="InterPro" id="IPR026960">
    <property type="entry name" value="RVT-Znf"/>
</dbReference>
<comment type="caution">
    <text evidence="3">The sequence shown here is derived from an EMBL/GenBank/DDBJ whole genome shotgun (WGS) entry which is preliminary data.</text>
</comment>
<organism evidence="3 4">
    <name type="scientific">Daphnia magna</name>
    <dbReference type="NCBI Taxonomy" id="35525"/>
    <lineage>
        <taxon>Eukaryota</taxon>
        <taxon>Metazoa</taxon>
        <taxon>Ecdysozoa</taxon>
        <taxon>Arthropoda</taxon>
        <taxon>Crustacea</taxon>
        <taxon>Branchiopoda</taxon>
        <taxon>Diplostraca</taxon>
        <taxon>Cladocera</taxon>
        <taxon>Anomopoda</taxon>
        <taxon>Daphniidae</taxon>
        <taxon>Daphnia</taxon>
    </lineage>
</organism>
<gene>
    <name evidence="3" type="ORF">OUZ56_024599</name>
</gene>
<evidence type="ECO:0000256" key="1">
    <source>
        <dbReference type="SAM" id="MobiDB-lite"/>
    </source>
</evidence>